<name>A0AAI9AGW8_9BACT</name>
<gene>
    <name evidence="1" type="ORF">CMTB2_09025</name>
</gene>
<dbReference type="AlphaFoldDB" id="A0AAI9AGW8"/>
<keyword evidence="1" id="KW-0436">Ligase</keyword>
<accession>A0AAI9AGW8</accession>
<protein>
    <submittedName>
        <fullName evidence="1">Phosphoribosylaminoimidazole synthetase</fullName>
        <ecNumber evidence="1">6.3.3.1</ecNumber>
    </submittedName>
</protein>
<sequence length="77" mass="8844">MKAKKLWCAERVQRLMMSLFLLLILVLLAKGYSTLGLGLLAFMSIMLFIHFIFDFCPSTVILNKIFGSCFCECKDEK</sequence>
<dbReference type="Proteomes" id="UP000003288">
    <property type="component" value="Unassembled WGS sequence"/>
</dbReference>
<organism evidence="1 2">
    <name type="scientific">Caminibacter mediatlanticus TB-2</name>
    <dbReference type="NCBI Taxonomy" id="391592"/>
    <lineage>
        <taxon>Bacteria</taxon>
        <taxon>Pseudomonadati</taxon>
        <taxon>Campylobacterota</taxon>
        <taxon>Epsilonproteobacteria</taxon>
        <taxon>Nautiliales</taxon>
        <taxon>Nautiliaceae</taxon>
        <taxon>Caminibacter</taxon>
    </lineage>
</organism>
<comment type="caution">
    <text evidence="1">The sequence shown here is derived from an EMBL/GenBank/DDBJ whole genome shotgun (WGS) entry which is preliminary data.</text>
</comment>
<proteinExistence type="predicted"/>
<evidence type="ECO:0000313" key="1">
    <source>
        <dbReference type="EMBL" id="EDM23395.1"/>
    </source>
</evidence>
<dbReference type="GO" id="GO:0004641">
    <property type="term" value="F:phosphoribosylformylglycinamidine cyclo-ligase activity"/>
    <property type="evidence" value="ECO:0007669"/>
    <property type="project" value="UniProtKB-EC"/>
</dbReference>
<evidence type="ECO:0000313" key="2">
    <source>
        <dbReference type="Proteomes" id="UP000003288"/>
    </source>
</evidence>
<dbReference type="RefSeq" id="WP_007474903.1">
    <property type="nucleotide sequence ID" value="NZ_ABCJ01000006.1"/>
</dbReference>
<reference evidence="1 2" key="1">
    <citation type="journal article" date="2011" name="Stand. Genomic Sci.">
        <title>Draft genome sequence of Caminibacter mediatlanticus strain TB-2, an epsilonproteobacterium isolated from a deep-sea hydrothermal vent.</title>
        <authorList>
            <person name="Giovannelli D."/>
            <person name="Ferriera S."/>
            <person name="Johnson J."/>
            <person name="Kravitz S."/>
            <person name="Perez-Rodriguez I."/>
            <person name="Ricci J."/>
            <person name="O'Brien C."/>
            <person name="Voordeckers J.W."/>
            <person name="Bini E."/>
            <person name="Vetriani C."/>
        </authorList>
    </citation>
    <scope>NUCLEOTIDE SEQUENCE [LARGE SCALE GENOMIC DNA]</scope>
    <source>
        <strain evidence="1 2">TB-2</strain>
    </source>
</reference>
<dbReference type="EC" id="6.3.3.1" evidence="1"/>
<dbReference type="EMBL" id="ABCJ01000006">
    <property type="protein sequence ID" value="EDM23395.1"/>
    <property type="molecule type" value="Genomic_DNA"/>
</dbReference>